<dbReference type="OMA" id="IHIDAMG"/>
<dbReference type="GO" id="GO:0005737">
    <property type="term" value="C:cytoplasm"/>
    <property type="evidence" value="ECO:0007669"/>
    <property type="project" value="TreeGrafter"/>
</dbReference>
<gene>
    <name evidence="4" type="ORF">FDP41_012489</name>
</gene>
<reference evidence="4 5" key="1">
    <citation type="journal article" date="2019" name="Sci. Rep.">
        <title>Nanopore sequencing improves the draft genome of the human pathogenic amoeba Naegleria fowleri.</title>
        <authorList>
            <person name="Liechti N."/>
            <person name="Schurch N."/>
            <person name="Bruggmann R."/>
            <person name="Wittwer M."/>
        </authorList>
    </citation>
    <scope>NUCLEOTIDE SEQUENCE [LARGE SCALE GENOMIC DNA]</scope>
    <source>
        <strain evidence="4 5">ATCC 30894</strain>
    </source>
</reference>
<dbReference type="Pfam" id="PF10431">
    <property type="entry name" value="ClpB_D2-small"/>
    <property type="match status" value="1"/>
</dbReference>
<dbReference type="PANTHER" id="PTHR11638:SF18">
    <property type="entry name" value="HEAT SHOCK PROTEIN 104"/>
    <property type="match status" value="1"/>
</dbReference>
<organism evidence="4 5">
    <name type="scientific">Naegleria fowleri</name>
    <name type="common">Brain eating amoeba</name>
    <dbReference type="NCBI Taxonomy" id="5763"/>
    <lineage>
        <taxon>Eukaryota</taxon>
        <taxon>Discoba</taxon>
        <taxon>Heterolobosea</taxon>
        <taxon>Tetramitia</taxon>
        <taxon>Eutetramitia</taxon>
        <taxon>Vahlkampfiidae</taxon>
        <taxon>Naegleria</taxon>
    </lineage>
</organism>
<dbReference type="Gene3D" id="1.10.8.60">
    <property type="match status" value="1"/>
</dbReference>
<dbReference type="Pfam" id="PF07724">
    <property type="entry name" value="AAA_2"/>
    <property type="match status" value="1"/>
</dbReference>
<evidence type="ECO:0000313" key="4">
    <source>
        <dbReference type="EMBL" id="KAF0981379.1"/>
    </source>
</evidence>
<dbReference type="RefSeq" id="XP_044566092.1">
    <property type="nucleotide sequence ID" value="XM_044703013.1"/>
</dbReference>
<sequence length="223" mass="25559">MESHSVSKLLGAPAGYIGYEDSPQLTESVRRKPYQIVLFDEIEKAHRDVLNVLLQLLDEGFLTDSRGNHVNFRNTIVIMTSNVGSEILLHFHQEPEFLNRIDNIVFFNRLNEANMKQIVDIQLSRIAKQLKERRMLLDVSQQAKDWLAHVGFDYHFGARPLKRAIHSYLLTPLAKLLLEGTVKENSKIFVDFSSKVNEDNEETLDITSTPLEGQVVETNVEEL</sequence>
<comment type="caution">
    <text evidence="4">The sequence shown here is derived from an EMBL/GenBank/DDBJ whole genome shotgun (WGS) entry which is preliminary data.</text>
</comment>
<accession>A0A6A5C7Y7</accession>
<keyword evidence="2" id="KW-0067">ATP-binding</keyword>
<evidence type="ECO:0000256" key="1">
    <source>
        <dbReference type="ARBA" id="ARBA00022741"/>
    </source>
</evidence>
<proteinExistence type="predicted"/>
<dbReference type="InterPro" id="IPR001270">
    <property type="entry name" value="ClpA/B"/>
</dbReference>
<dbReference type="VEuPathDB" id="AmoebaDB:NfTy_038640"/>
<dbReference type="AlphaFoldDB" id="A0A6A5C7Y7"/>
<evidence type="ECO:0000313" key="5">
    <source>
        <dbReference type="Proteomes" id="UP000444721"/>
    </source>
</evidence>
<dbReference type="InterPro" id="IPR003959">
    <property type="entry name" value="ATPase_AAA_core"/>
</dbReference>
<dbReference type="GO" id="GO:0016887">
    <property type="term" value="F:ATP hydrolysis activity"/>
    <property type="evidence" value="ECO:0007669"/>
    <property type="project" value="InterPro"/>
</dbReference>
<dbReference type="PRINTS" id="PR00300">
    <property type="entry name" value="CLPPROTEASEA"/>
</dbReference>
<dbReference type="VEuPathDB" id="AmoebaDB:FDP41_012489"/>
<keyword evidence="1" id="KW-0547">Nucleotide-binding</keyword>
<dbReference type="PANTHER" id="PTHR11638">
    <property type="entry name" value="ATP-DEPENDENT CLP PROTEASE"/>
    <property type="match status" value="1"/>
</dbReference>
<keyword evidence="5" id="KW-1185">Reference proteome</keyword>
<dbReference type="EMBL" id="VFQX01000014">
    <property type="protein sequence ID" value="KAF0981379.1"/>
    <property type="molecule type" value="Genomic_DNA"/>
</dbReference>
<dbReference type="Gene3D" id="3.40.50.300">
    <property type="entry name" value="P-loop containing nucleotide triphosphate hydrolases"/>
    <property type="match status" value="1"/>
</dbReference>
<dbReference type="VEuPathDB" id="AmoebaDB:NF0046080"/>
<protein>
    <recommendedName>
        <fullName evidence="3">Clp ATPase C-terminal domain-containing protein</fullName>
    </recommendedName>
</protein>
<dbReference type="InterPro" id="IPR027417">
    <property type="entry name" value="P-loop_NTPase"/>
</dbReference>
<dbReference type="GeneID" id="68119704"/>
<feature type="domain" description="Clp ATPase C-terminal" evidence="3">
    <location>
        <begin position="110"/>
        <end position="204"/>
    </location>
</feature>
<evidence type="ECO:0000259" key="3">
    <source>
        <dbReference type="SMART" id="SM01086"/>
    </source>
</evidence>
<name>A0A6A5C7Y7_NAEFO</name>
<dbReference type="GO" id="GO:0034605">
    <property type="term" value="P:cellular response to heat"/>
    <property type="evidence" value="ECO:0007669"/>
    <property type="project" value="TreeGrafter"/>
</dbReference>
<dbReference type="OrthoDB" id="47330at2759"/>
<dbReference type="SMART" id="SM01086">
    <property type="entry name" value="ClpB_D2-small"/>
    <property type="match status" value="1"/>
</dbReference>
<dbReference type="CDD" id="cd19499">
    <property type="entry name" value="RecA-like_ClpB_Hsp104-like"/>
    <property type="match status" value="1"/>
</dbReference>
<dbReference type="SUPFAM" id="SSF52540">
    <property type="entry name" value="P-loop containing nucleoside triphosphate hydrolases"/>
    <property type="match status" value="1"/>
</dbReference>
<dbReference type="Proteomes" id="UP000444721">
    <property type="component" value="Unassembled WGS sequence"/>
</dbReference>
<dbReference type="InterPro" id="IPR050130">
    <property type="entry name" value="ClpA_ClpB"/>
</dbReference>
<evidence type="ECO:0000256" key="2">
    <source>
        <dbReference type="ARBA" id="ARBA00022840"/>
    </source>
</evidence>
<dbReference type="InterPro" id="IPR019489">
    <property type="entry name" value="Clp_ATPase_C"/>
</dbReference>
<dbReference type="GO" id="GO:0005524">
    <property type="term" value="F:ATP binding"/>
    <property type="evidence" value="ECO:0007669"/>
    <property type="project" value="UniProtKB-KW"/>
</dbReference>